<keyword evidence="3" id="KW-1185">Reference proteome</keyword>
<feature type="region of interest" description="Disordered" evidence="1">
    <location>
        <begin position="49"/>
        <end position="143"/>
    </location>
</feature>
<dbReference type="EMBL" id="CP126209">
    <property type="protein sequence ID" value="WIA10334.1"/>
    <property type="molecule type" value="Genomic_DNA"/>
</dbReference>
<feature type="compositionally biased region" description="Low complexity" evidence="1">
    <location>
        <begin position="106"/>
        <end position="124"/>
    </location>
</feature>
<gene>
    <name evidence="2" type="ORF">OEZ85_010526</name>
</gene>
<protein>
    <recommendedName>
        <fullName evidence="4">CTLH domain-containing protein</fullName>
    </recommendedName>
</protein>
<evidence type="ECO:0008006" key="4">
    <source>
        <dbReference type="Google" id="ProtNLM"/>
    </source>
</evidence>
<accession>A0ABY8TMK4</accession>
<evidence type="ECO:0000313" key="2">
    <source>
        <dbReference type="EMBL" id="WIA10334.1"/>
    </source>
</evidence>
<reference evidence="2 3" key="1">
    <citation type="submission" date="2023-05" db="EMBL/GenBank/DDBJ databases">
        <title>A 100% complete, gapless, phased diploid assembly of the Scenedesmus obliquus UTEX 3031 genome.</title>
        <authorList>
            <person name="Biondi T.C."/>
            <person name="Hanschen E.R."/>
            <person name="Kwon T."/>
            <person name="Eng W."/>
            <person name="Kruse C.P.S."/>
            <person name="Koehler S.I."/>
            <person name="Kunde Y."/>
            <person name="Gleasner C.D."/>
            <person name="You Mak K.T."/>
            <person name="Polle J."/>
            <person name="Hovde B.T."/>
            <person name="Starkenburg S.R."/>
        </authorList>
    </citation>
    <scope>NUCLEOTIDE SEQUENCE [LARGE SCALE GENOMIC DNA]</scope>
    <source>
        <strain evidence="2 3">DOE0152z</strain>
    </source>
</reference>
<evidence type="ECO:0000313" key="3">
    <source>
        <dbReference type="Proteomes" id="UP001244341"/>
    </source>
</evidence>
<organism evidence="2 3">
    <name type="scientific">Tetradesmus obliquus</name>
    <name type="common">Green alga</name>
    <name type="synonym">Acutodesmus obliquus</name>
    <dbReference type="NCBI Taxonomy" id="3088"/>
    <lineage>
        <taxon>Eukaryota</taxon>
        <taxon>Viridiplantae</taxon>
        <taxon>Chlorophyta</taxon>
        <taxon>core chlorophytes</taxon>
        <taxon>Chlorophyceae</taxon>
        <taxon>CS clade</taxon>
        <taxon>Sphaeropleales</taxon>
        <taxon>Scenedesmaceae</taxon>
        <taxon>Tetradesmus</taxon>
    </lineage>
</organism>
<evidence type="ECO:0000256" key="1">
    <source>
        <dbReference type="SAM" id="MobiDB-lite"/>
    </source>
</evidence>
<name>A0ABY8TMK4_TETOB</name>
<feature type="compositionally biased region" description="Acidic residues" evidence="1">
    <location>
        <begin position="78"/>
        <end position="90"/>
    </location>
</feature>
<dbReference type="Proteomes" id="UP001244341">
    <property type="component" value="Chromosome 2b"/>
</dbReference>
<sequence length="200" mass="20414">MQHKQDLVKAIKAQQYSTAASILEKALTVAPGDALLLEFQAAVQAKLKLDKDASSSDGDDDGSECSHGSGSAGSFGTDEQEQEDDSEGADEGPSGSGSDAGDDGDLSSAGPASSTSAVTAGATVDGKSGQGGAVEQTLQDTNQPEGCAEVSSITLAASSSTLTPQRRLELRQQLAASISWQKDEMVRQQLLKSDPLLAAL</sequence>
<proteinExistence type="predicted"/>